<dbReference type="Proteomes" id="UP000515779">
    <property type="component" value="Segment"/>
</dbReference>
<name>A0A7D4YUY0_9CAUD</name>
<dbReference type="EMBL" id="MN445185">
    <property type="protein sequence ID" value="QKN85970.1"/>
    <property type="molecule type" value="Genomic_DNA"/>
</dbReference>
<sequence length="141" mass="16468">MVTIDVAISIELQRIGVGTLKLRYRDLPHYNKMFDVGVIKFYNRYGPRELCLWFVELAITYGEFYHPNVPHVEHVSRGHLETSREFYQRLYGAMEESAPIDYDVPPELLLIDHEGEAGVYFITGTDYSRDSEIFTRGRETD</sequence>
<gene>
    <name evidence="1" type="ORF">ACEC001_1320</name>
</gene>
<organism evidence="1 2">
    <name type="scientific">Escherichia phage vB_EcoM_EC001</name>
    <dbReference type="NCBI Taxonomy" id="2739754"/>
    <lineage>
        <taxon>Viruses</taxon>
        <taxon>Duplodnaviria</taxon>
        <taxon>Heunggongvirae</taxon>
        <taxon>Uroviricota</taxon>
        <taxon>Caudoviricetes</taxon>
        <taxon>Chimalliviridae</taxon>
        <taxon>Seoulvirus</taxon>
        <taxon>Seoulvirus SPN3US</taxon>
    </lineage>
</organism>
<evidence type="ECO:0000313" key="1">
    <source>
        <dbReference type="EMBL" id="QKN85970.1"/>
    </source>
</evidence>
<reference evidence="1 2" key="1">
    <citation type="submission" date="2019-09" db="EMBL/GenBank/DDBJ databases">
        <authorList>
            <person name="Lin J."/>
            <person name="Cucic S."/>
            <person name="Klem A."/>
            <person name="Kropinski A."/>
            <person name="Anany H."/>
        </authorList>
    </citation>
    <scope>NUCLEOTIDE SEQUENCE [LARGE SCALE GENOMIC DNA]</scope>
</reference>
<protein>
    <submittedName>
        <fullName evidence="1">Uncharacterized protein</fullName>
    </submittedName>
</protein>
<accession>A0A7D4YUY0</accession>
<proteinExistence type="predicted"/>
<evidence type="ECO:0000313" key="2">
    <source>
        <dbReference type="Proteomes" id="UP000515779"/>
    </source>
</evidence>